<dbReference type="PROSITE" id="PS50943">
    <property type="entry name" value="HTH_CROC1"/>
    <property type="match status" value="1"/>
</dbReference>
<comment type="similarity">
    <text evidence="1 7">Belongs to the peptidase S24 family.</text>
</comment>
<evidence type="ECO:0000313" key="10">
    <source>
        <dbReference type="Proteomes" id="UP000579281"/>
    </source>
</evidence>
<dbReference type="CDD" id="cd00093">
    <property type="entry name" value="HTH_XRE"/>
    <property type="match status" value="1"/>
</dbReference>
<comment type="caution">
    <text evidence="9">The sequence shown here is derived from an EMBL/GenBank/DDBJ whole genome shotgun (WGS) entry which is preliminary data.</text>
</comment>
<evidence type="ECO:0000256" key="5">
    <source>
        <dbReference type="ARBA" id="ARBA00023204"/>
    </source>
</evidence>
<evidence type="ECO:0000256" key="3">
    <source>
        <dbReference type="ARBA" id="ARBA00022801"/>
    </source>
</evidence>
<dbReference type="InterPro" id="IPR015927">
    <property type="entry name" value="Peptidase_S24_S26A/B/C"/>
</dbReference>
<keyword evidence="2" id="KW-0227">DNA damage</keyword>
<dbReference type="EC" id="3.4.21.88" evidence="9"/>
<evidence type="ECO:0000256" key="1">
    <source>
        <dbReference type="ARBA" id="ARBA00007484"/>
    </source>
</evidence>
<keyword evidence="10" id="KW-1185">Reference proteome</keyword>
<dbReference type="InterPro" id="IPR039418">
    <property type="entry name" value="LexA-like"/>
</dbReference>
<evidence type="ECO:0000259" key="8">
    <source>
        <dbReference type="PROSITE" id="PS50943"/>
    </source>
</evidence>
<evidence type="ECO:0000256" key="7">
    <source>
        <dbReference type="RuleBase" id="RU003991"/>
    </source>
</evidence>
<dbReference type="InterPro" id="IPR010982">
    <property type="entry name" value="Lambda_DNA-bd_dom_sf"/>
</dbReference>
<dbReference type="GO" id="GO:0006355">
    <property type="term" value="P:regulation of DNA-templated transcription"/>
    <property type="evidence" value="ECO:0007669"/>
    <property type="project" value="InterPro"/>
</dbReference>
<keyword evidence="6" id="KW-0742">SOS response</keyword>
<dbReference type="Proteomes" id="UP000579281">
    <property type="component" value="Unassembled WGS sequence"/>
</dbReference>
<feature type="domain" description="HTH cro/C1-type" evidence="8">
    <location>
        <begin position="15"/>
        <end position="69"/>
    </location>
</feature>
<dbReference type="GO" id="GO:0003677">
    <property type="term" value="F:DNA binding"/>
    <property type="evidence" value="ECO:0007669"/>
    <property type="project" value="InterPro"/>
</dbReference>
<sequence length="212" mass="23944">MPGKAFNKEIFASRLQELMKDNDDTIYSLGEYLHLSPSSISKYINANMIPKHVMIDAIADKYNVNPVWLMGADVDKFNPTDKKNKSKQIPVLGTIAAGKPIMAQEYIESYEHVGYDEKVDFCLRVKGDSMVNARIFDGDIVFIRSQPDVENGEIAAVIIDGEEATLKRVYKVNGSIILRPENPQYQDFVFSKKDMKSVRILGKAISFKSEVR</sequence>
<dbReference type="PRINTS" id="PR00726">
    <property type="entry name" value="LEXASERPTASE"/>
</dbReference>
<evidence type="ECO:0000256" key="2">
    <source>
        <dbReference type="ARBA" id="ARBA00022763"/>
    </source>
</evidence>
<protein>
    <submittedName>
        <fullName evidence="9">Repressor LexA</fullName>
        <ecNumber evidence="9">3.4.21.88</ecNumber>
    </submittedName>
</protein>
<dbReference type="GO" id="GO:0009432">
    <property type="term" value="P:SOS response"/>
    <property type="evidence" value="ECO:0007669"/>
    <property type="project" value="UniProtKB-KW"/>
</dbReference>
<dbReference type="EMBL" id="JACHEN010000009">
    <property type="protein sequence ID" value="MBB6215632.1"/>
    <property type="molecule type" value="Genomic_DNA"/>
</dbReference>
<keyword evidence="4 7" id="KW-0068">Autocatalytic cleavage</keyword>
<dbReference type="RefSeq" id="WP_243183071.1">
    <property type="nucleotide sequence ID" value="NZ_JACHEN010000009.1"/>
</dbReference>
<organism evidence="9 10">
    <name type="scientific">Anaerosolibacter carboniphilus</name>
    <dbReference type="NCBI Taxonomy" id="1417629"/>
    <lineage>
        <taxon>Bacteria</taxon>
        <taxon>Bacillati</taxon>
        <taxon>Bacillota</taxon>
        <taxon>Clostridia</taxon>
        <taxon>Peptostreptococcales</taxon>
        <taxon>Thermotaleaceae</taxon>
        <taxon>Anaerosolibacter</taxon>
    </lineage>
</organism>
<dbReference type="InterPro" id="IPR036286">
    <property type="entry name" value="LexA/Signal_pep-like_sf"/>
</dbReference>
<accession>A0A841KXH0</accession>
<dbReference type="Gene3D" id="1.10.260.40">
    <property type="entry name" value="lambda repressor-like DNA-binding domains"/>
    <property type="match status" value="1"/>
</dbReference>
<dbReference type="InterPro" id="IPR001387">
    <property type="entry name" value="Cro/C1-type_HTH"/>
</dbReference>
<dbReference type="Gene3D" id="2.10.109.10">
    <property type="entry name" value="Umud Fragment, subunit A"/>
    <property type="match status" value="1"/>
</dbReference>
<dbReference type="CDD" id="cd06529">
    <property type="entry name" value="S24_LexA-like"/>
    <property type="match status" value="1"/>
</dbReference>
<dbReference type="PANTHER" id="PTHR33516">
    <property type="entry name" value="LEXA REPRESSOR"/>
    <property type="match status" value="1"/>
</dbReference>
<dbReference type="SUPFAM" id="SSF51306">
    <property type="entry name" value="LexA/Signal peptidase"/>
    <property type="match status" value="1"/>
</dbReference>
<dbReference type="SMART" id="SM00530">
    <property type="entry name" value="HTH_XRE"/>
    <property type="match status" value="1"/>
</dbReference>
<evidence type="ECO:0000313" key="9">
    <source>
        <dbReference type="EMBL" id="MBB6215632.1"/>
    </source>
</evidence>
<dbReference type="GO" id="GO:0006281">
    <property type="term" value="P:DNA repair"/>
    <property type="evidence" value="ECO:0007669"/>
    <property type="project" value="UniProtKB-KW"/>
</dbReference>
<proteinExistence type="inferred from homology"/>
<evidence type="ECO:0000256" key="6">
    <source>
        <dbReference type="ARBA" id="ARBA00023236"/>
    </source>
</evidence>
<dbReference type="InterPro" id="IPR006197">
    <property type="entry name" value="Peptidase_S24_LexA"/>
</dbReference>
<evidence type="ECO:0000256" key="4">
    <source>
        <dbReference type="ARBA" id="ARBA00022813"/>
    </source>
</evidence>
<keyword evidence="3 7" id="KW-0378">Hydrolase</keyword>
<dbReference type="InterPro" id="IPR050077">
    <property type="entry name" value="LexA_repressor"/>
</dbReference>
<dbReference type="Pfam" id="PF01381">
    <property type="entry name" value="HTH_3"/>
    <property type="match status" value="1"/>
</dbReference>
<dbReference type="GO" id="GO:0004252">
    <property type="term" value="F:serine-type endopeptidase activity"/>
    <property type="evidence" value="ECO:0007669"/>
    <property type="project" value="UniProtKB-EC"/>
</dbReference>
<dbReference type="PANTHER" id="PTHR33516:SF2">
    <property type="entry name" value="LEXA REPRESSOR-RELATED"/>
    <property type="match status" value="1"/>
</dbReference>
<dbReference type="AlphaFoldDB" id="A0A841KXH0"/>
<keyword evidence="5" id="KW-0234">DNA repair</keyword>
<gene>
    <name evidence="9" type="ORF">HNQ80_001721</name>
</gene>
<dbReference type="Pfam" id="PF00717">
    <property type="entry name" value="Peptidase_S24"/>
    <property type="match status" value="1"/>
</dbReference>
<name>A0A841KXH0_9FIRM</name>
<dbReference type="SUPFAM" id="SSF47413">
    <property type="entry name" value="lambda repressor-like DNA-binding domains"/>
    <property type="match status" value="1"/>
</dbReference>
<reference evidence="9 10" key="1">
    <citation type="submission" date="2020-08" db="EMBL/GenBank/DDBJ databases">
        <title>Genomic Encyclopedia of Type Strains, Phase IV (KMG-IV): sequencing the most valuable type-strain genomes for metagenomic binning, comparative biology and taxonomic classification.</title>
        <authorList>
            <person name="Goeker M."/>
        </authorList>
    </citation>
    <scope>NUCLEOTIDE SEQUENCE [LARGE SCALE GENOMIC DNA]</scope>
    <source>
        <strain evidence="9 10">DSM 103526</strain>
    </source>
</reference>